<dbReference type="GO" id="GO:0000155">
    <property type="term" value="F:phosphorelay sensor kinase activity"/>
    <property type="evidence" value="ECO:0007669"/>
    <property type="project" value="InterPro"/>
</dbReference>
<dbReference type="CDD" id="cd00075">
    <property type="entry name" value="HATPase"/>
    <property type="match status" value="1"/>
</dbReference>
<evidence type="ECO:0000256" key="1">
    <source>
        <dbReference type="ARBA" id="ARBA00000085"/>
    </source>
</evidence>
<dbReference type="InterPro" id="IPR003018">
    <property type="entry name" value="GAF"/>
</dbReference>
<reference evidence="7 8" key="1">
    <citation type="submission" date="2018-05" db="EMBL/GenBank/DDBJ databases">
        <title>Abyssibacter profundi OUC007T gen. nov., sp. nov, a marine bacterium isolated from seawater of the Mariana Trench.</title>
        <authorList>
            <person name="Zhou S."/>
        </authorList>
    </citation>
    <scope>NUCLEOTIDE SEQUENCE [LARGE SCALE GENOMIC DNA]</scope>
    <source>
        <strain evidence="7 8">OUC007</strain>
    </source>
</reference>
<keyword evidence="4" id="KW-0175">Coiled coil</keyword>
<gene>
    <name evidence="7" type="ORF">DEH80_02020</name>
</gene>
<dbReference type="Gene3D" id="1.10.287.130">
    <property type="match status" value="1"/>
</dbReference>
<dbReference type="PANTHER" id="PTHR43642:SF1">
    <property type="entry name" value="HYBRID SIGNAL TRANSDUCTION HISTIDINE KINASE G"/>
    <property type="match status" value="1"/>
</dbReference>
<evidence type="ECO:0000259" key="5">
    <source>
        <dbReference type="PROSITE" id="PS50011"/>
    </source>
</evidence>
<dbReference type="GO" id="GO:0005524">
    <property type="term" value="F:ATP binding"/>
    <property type="evidence" value="ECO:0007669"/>
    <property type="project" value="InterPro"/>
</dbReference>
<protein>
    <recommendedName>
        <fullName evidence="2">histidine kinase</fullName>
        <ecNumber evidence="2">2.7.13.3</ecNumber>
    </recommendedName>
</protein>
<accession>A0A363UPB6</accession>
<dbReference type="CDD" id="cd00082">
    <property type="entry name" value="HisKA"/>
    <property type="match status" value="1"/>
</dbReference>
<evidence type="ECO:0000256" key="2">
    <source>
        <dbReference type="ARBA" id="ARBA00012438"/>
    </source>
</evidence>
<feature type="domain" description="Histidine kinase" evidence="6">
    <location>
        <begin position="1462"/>
        <end position="1676"/>
    </location>
</feature>
<dbReference type="SMART" id="SM00387">
    <property type="entry name" value="HATPase_c"/>
    <property type="match status" value="1"/>
</dbReference>
<dbReference type="InterPro" id="IPR003594">
    <property type="entry name" value="HATPase_dom"/>
</dbReference>
<dbReference type="InterPro" id="IPR027417">
    <property type="entry name" value="P-loop_NTPase"/>
</dbReference>
<dbReference type="SMART" id="SM00220">
    <property type="entry name" value="S_TKc"/>
    <property type="match status" value="1"/>
</dbReference>
<dbReference type="InterPro" id="IPR041664">
    <property type="entry name" value="AAA_16"/>
</dbReference>
<dbReference type="Gene3D" id="3.30.565.10">
    <property type="entry name" value="Histidine kinase-like ATPase, C-terminal domain"/>
    <property type="match status" value="1"/>
</dbReference>
<feature type="domain" description="Protein kinase" evidence="5">
    <location>
        <begin position="1"/>
        <end position="266"/>
    </location>
</feature>
<dbReference type="Pfam" id="PF02518">
    <property type="entry name" value="HATPase_c"/>
    <property type="match status" value="1"/>
</dbReference>
<keyword evidence="8" id="KW-1185">Reference proteome</keyword>
<dbReference type="SUPFAM" id="SSF56112">
    <property type="entry name" value="Protein kinase-like (PK-like)"/>
    <property type="match status" value="1"/>
</dbReference>
<dbReference type="PANTHER" id="PTHR43642">
    <property type="entry name" value="HYBRID SIGNAL TRANSDUCTION HISTIDINE KINASE G"/>
    <property type="match status" value="1"/>
</dbReference>
<dbReference type="SUPFAM" id="SSF55781">
    <property type="entry name" value="GAF domain-like"/>
    <property type="match status" value="1"/>
</dbReference>
<dbReference type="Gene3D" id="3.40.50.300">
    <property type="entry name" value="P-loop containing nucleotide triphosphate hydrolases"/>
    <property type="match status" value="1"/>
</dbReference>
<comment type="caution">
    <text evidence="7">The sequence shown here is derived from an EMBL/GenBank/DDBJ whole genome shotgun (WGS) entry which is preliminary data.</text>
</comment>
<dbReference type="PROSITE" id="PS50011">
    <property type="entry name" value="PROTEIN_KINASE_DOM"/>
    <property type="match status" value="1"/>
</dbReference>
<dbReference type="InterPro" id="IPR036097">
    <property type="entry name" value="HisK_dim/P_sf"/>
</dbReference>
<dbReference type="InterPro" id="IPR004358">
    <property type="entry name" value="Sig_transdc_His_kin-like_C"/>
</dbReference>
<dbReference type="SUPFAM" id="SSF55874">
    <property type="entry name" value="ATPase domain of HSP90 chaperone/DNA topoisomerase II/histidine kinase"/>
    <property type="match status" value="1"/>
</dbReference>
<dbReference type="Pfam" id="PF13191">
    <property type="entry name" value="AAA_16"/>
    <property type="match status" value="1"/>
</dbReference>
<dbReference type="InterPro" id="IPR005467">
    <property type="entry name" value="His_kinase_dom"/>
</dbReference>
<sequence>MDAIETRDTIADTAAWRLLNARLNGTNNDHLLKLLAAGTAADVAQETLEQERALRLMLAPNAHARLVEFRKMPALVWNPTAWPAQRGDQYLLAQAPLDPTAAVQITGALLRQLDALHSSGRALKALHPGMLLIGEAPGVELLGLDQTAGIPYTADPDQVLDLDHLAYLAPECSGRQFAQIDRRADLYAVGAMLFHMLTGAPPFGTAEDDPLALLHRHLTQAPALADAKAPDCDALLAAIIDKLLRKHPADRYQSAYGLLADLERWLTGDTTMPVDGLGHQDPVTTYTPSRRLFAREANARDLNARLQQVRNGSLHCQLITGTSGIGKSAFARHCLASEPDLIWAEGKFDQAQRNRPYSAWQSIIRQSLSELRARGMGQEQRNALLKRHAEALSVLRPGDYETGERAQDLSPEAQARMRYDAECLIAELADLARPMVVFVDDLQWADSASLDLLAHLVKSQITRHLLILGAYRDNEVTQNPQLATWLAQTEESERVSRIQLAPLDQDAITRLIDTELPMAANARDAMVRHLGEITGGNPFFLRRVLMDWWDHGLLHMNAATRCWQPDLAGLQALPLPDDVVDLVLEQLRRQPATVQDSLRHLAGLDNAATTDELAALLGIEADELHRQLEIAHRYQLIHWSDEQPRFWHDRIQEAAYTLTPEQDRPDFHHHLARFLHRQDAEHHRVMAQYLRALARIETATERSAVFNLALQTAEAANAEFAHDVALQTYQAAEVLRPSDHWAQDPEQALSFELALIRCEFRSGSEQAARDRIRALEQRNLDVVERAMLDQLLIERLIADDDQHGALDYALVTLDRLGVSIPRDDDALVQRVASQRQRIAEQAMATDLEAAPLLDDPKAAIALSVMTGAAGAAYVMRPQLWQALTLSMMQLTLDRGVNALSSFAYGFYAVLLSGVFGDIPAGERMGRQALQLLQRFKARPLEAKILNLYYVFVAHWTRPLRESLTELPRGFQSGIDHGDFEYGCYNGIQFGKHAVFTGIPLSEALRQQNRCIELIRKLHMAYHVGFAQVWRQLAMNLSDQGGVGIELVGDDYDANALAAELESGNSPFLVFNIRVSQMIVCHLLDEPEQALAYARKAEAYAYGAPGMAELAEFSLYYPLILFAATQGAPGADDRARIVQCYRRLRRWARYAPGNFAHKADLVRAVCRSYGQRHQEAIVAFESAITGAAQHEYTNVQALAEEFFAQHWQRQQAWLTADHYLTQAVEHYNQWGATAKVRRLRDQRVGRGGESHAATAPVQTSLTALDGLSALKASSTITEQATPEAMRRGLAQMLVENAGAHWGCLGEVHAGGLHVLSAAGELPDAEQGDPAIPDMLIQSMLRSAKPLIVHDMAATEWPDQDPVLKRRGVLSAVCLPLRLYGQTTGFAYMEQRSSAYAFSDEQVAVITLLATQAATALRGIETQRELERRVEIRTHELAEANRALEAERQQLTRLSADLDTFASAASHDLQAPLRRISGVVDLLGPRLEDQLDERTSKMFGMIGQSAQEASEQVQGLLQLARSSQSDQDRESAPLEQIVAGALQACGEDGFAPEQLTLRGGELLVFGHTANLRSLLQNLMSNAYRHRAADRPARLLIDAQAKQNRLHIRVEDDGDGIPAADRERLLQPKQQGHGPKRGTLGLGLAICTRVVEAHDGQLRIEDPQEYAGASFVFDLPLPPDVANPAST</sequence>
<proteinExistence type="predicted"/>
<dbReference type="InterPro" id="IPR036890">
    <property type="entry name" value="HATPase_C_sf"/>
</dbReference>
<dbReference type="Pfam" id="PF00512">
    <property type="entry name" value="HisKA"/>
    <property type="match status" value="1"/>
</dbReference>
<evidence type="ECO:0000256" key="4">
    <source>
        <dbReference type="SAM" id="Coils"/>
    </source>
</evidence>
<dbReference type="SMART" id="SM00388">
    <property type="entry name" value="HisKA"/>
    <property type="match status" value="1"/>
</dbReference>
<organism evidence="7 8">
    <name type="scientific">Abyssibacter profundi</name>
    <dbReference type="NCBI Taxonomy" id="2182787"/>
    <lineage>
        <taxon>Bacteria</taxon>
        <taxon>Pseudomonadati</taxon>
        <taxon>Pseudomonadota</taxon>
        <taxon>Gammaproteobacteria</taxon>
        <taxon>Chromatiales</taxon>
        <taxon>Oceanococcaceae</taxon>
        <taxon>Abyssibacter</taxon>
    </lineage>
</organism>
<dbReference type="Pfam" id="PF01590">
    <property type="entry name" value="GAF"/>
    <property type="match status" value="1"/>
</dbReference>
<dbReference type="InterPro" id="IPR029016">
    <property type="entry name" value="GAF-like_dom_sf"/>
</dbReference>
<comment type="catalytic activity">
    <reaction evidence="1">
        <text>ATP + protein L-histidine = ADP + protein N-phospho-L-histidine.</text>
        <dbReference type="EC" id="2.7.13.3"/>
    </reaction>
</comment>
<dbReference type="InterPro" id="IPR000719">
    <property type="entry name" value="Prot_kinase_dom"/>
</dbReference>
<name>A0A363UPB6_9GAMM</name>
<dbReference type="SUPFAM" id="SSF47384">
    <property type="entry name" value="Homodimeric domain of signal transducing histidine kinase"/>
    <property type="match status" value="1"/>
</dbReference>
<dbReference type="InterPro" id="IPR011009">
    <property type="entry name" value="Kinase-like_dom_sf"/>
</dbReference>
<dbReference type="Proteomes" id="UP000251800">
    <property type="component" value="Unassembled WGS sequence"/>
</dbReference>
<dbReference type="Gene3D" id="3.30.450.40">
    <property type="match status" value="1"/>
</dbReference>
<evidence type="ECO:0000313" key="8">
    <source>
        <dbReference type="Proteomes" id="UP000251800"/>
    </source>
</evidence>
<feature type="coiled-coil region" evidence="4">
    <location>
        <begin position="1421"/>
        <end position="1455"/>
    </location>
</feature>
<dbReference type="PROSITE" id="PS50109">
    <property type="entry name" value="HIS_KIN"/>
    <property type="match status" value="1"/>
</dbReference>
<dbReference type="InterPro" id="IPR053159">
    <property type="entry name" value="Hybrid_Histidine_Kinase"/>
</dbReference>
<evidence type="ECO:0000259" key="6">
    <source>
        <dbReference type="PROSITE" id="PS50109"/>
    </source>
</evidence>
<keyword evidence="3" id="KW-0597">Phosphoprotein</keyword>
<dbReference type="EC" id="2.7.13.3" evidence="2"/>
<dbReference type="OrthoDB" id="9772100at2"/>
<dbReference type="EMBL" id="QEQK01000002">
    <property type="protein sequence ID" value="PWN57303.1"/>
    <property type="molecule type" value="Genomic_DNA"/>
</dbReference>
<dbReference type="SMART" id="SM00065">
    <property type="entry name" value="GAF"/>
    <property type="match status" value="1"/>
</dbReference>
<evidence type="ECO:0000256" key="3">
    <source>
        <dbReference type="ARBA" id="ARBA00022553"/>
    </source>
</evidence>
<dbReference type="InterPro" id="IPR003661">
    <property type="entry name" value="HisK_dim/P_dom"/>
</dbReference>
<dbReference type="Gene3D" id="1.10.510.10">
    <property type="entry name" value="Transferase(Phosphotransferase) domain 1"/>
    <property type="match status" value="1"/>
</dbReference>
<evidence type="ECO:0000313" key="7">
    <source>
        <dbReference type="EMBL" id="PWN57303.1"/>
    </source>
</evidence>
<dbReference type="SUPFAM" id="SSF52540">
    <property type="entry name" value="P-loop containing nucleoside triphosphate hydrolases"/>
    <property type="match status" value="1"/>
</dbReference>
<dbReference type="RefSeq" id="WP_109718809.1">
    <property type="nucleotide sequence ID" value="NZ_QEQK01000002.1"/>
</dbReference>
<dbReference type="PRINTS" id="PR00344">
    <property type="entry name" value="BCTRLSENSOR"/>
</dbReference>